<name>A0A495J544_9SPHI</name>
<evidence type="ECO:0000256" key="3">
    <source>
        <dbReference type="ARBA" id="ARBA00022801"/>
    </source>
</evidence>
<dbReference type="RefSeq" id="WP_121199520.1">
    <property type="nucleotide sequence ID" value="NZ_RBKU01000001.1"/>
</dbReference>
<evidence type="ECO:0000256" key="2">
    <source>
        <dbReference type="ARBA" id="ARBA00022741"/>
    </source>
</evidence>
<dbReference type="GO" id="GO:0005524">
    <property type="term" value="F:ATP binding"/>
    <property type="evidence" value="ECO:0007669"/>
    <property type="project" value="UniProtKB-UniRule"/>
</dbReference>
<evidence type="ECO:0000256" key="4">
    <source>
        <dbReference type="ARBA" id="ARBA00022806"/>
    </source>
</evidence>
<dbReference type="EMBL" id="RBKU01000001">
    <property type="protein sequence ID" value="RKR84095.1"/>
    <property type="molecule type" value="Genomic_DNA"/>
</dbReference>
<dbReference type="InterPro" id="IPR014016">
    <property type="entry name" value="UvrD-like_ATP-bd"/>
</dbReference>
<feature type="domain" description="UvrD-like helicase ATP-binding" evidence="13">
    <location>
        <begin position="14"/>
        <end position="290"/>
    </location>
</feature>
<keyword evidence="3 12" id="KW-0378">Hydrolase</keyword>
<keyword evidence="2 12" id="KW-0547">Nucleotide-binding</keyword>
<organism evidence="14 15">
    <name type="scientific">Mucilaginibacter gracilis</name>
    <dbReference type="NCBI Taxonomy" id="423350"/>
    <lineage>
        <taxon>Bacteria</taxon>
        <taxon>Pseudomonadati</taxon>
        <taxon>Bacteroidota</taxon>
        <taxon>Sphingobacteriia</taxon>
        <taxon>Sphingobacteriales</taxon>
        <taxon>Sphingobacteriaceae</taxon>
        <taxon>Mucilaginibacter</taxon>
    </lineage>
</organism>
<evidence type="ECO:0000313" key="14">
    <source>
        <dbReference type="EMBL" id="RKR84095.1"/>
    </source>
</evidence>
<protein>
    <recommendedName>
        <fullName evidence="9">DNA 3'-5' helicase</fullName>
        <ecNumber evidence="9">5.6.2.4</ecNumber>
    </recommendedName>
    <alternativeName>
        <fullName evidence="10">DNA 3'-5' helicase II</fullName>
    </alternativeName>
</protein>
<dbReference type="PANTHER" id="PTHR11070">
    <property type="entry name" value="UVRD / RECB / PCRA DNA HELICASE FAMILY MEMBER"/>
    <property type="match status" value="1"/>
</dbReference>
<dbReference type="GO" id="GO:0003677">
    <property type="term" value="F:DNA binding"/>
    <property type="evidence" value="ECO:0007669"/>
    <property type="project" value="UniProtKB-KW"/>
</dbReference>
<dbReference type="Pfam" id="PF00580">
    <property type="entry name" value="UvrD-helicase"/>
    <property type="match status" value="1"/>
</dbReference>
<dbReference type="InterPro" id="IPR027417">
    <property type="entry name" value="P-loop_NTPase"/>
</dbReference>
<accession>A0A495J544</accession>
<evidence type="ECO:0000256" key="11">
    <source>
        <dbReference type="ARBA" id="ARBA00048988"/>
    </source>
</evidence>
<evidence type="ECO:0000256" key="12">
    <source>
        <dbReference type="PROSITE-ProRule" id="PRU00560"/>
    </source>
</evidence>
<keyword evidence="5 12" id="KW-0067">ATP-binding</keyword>
<evidence type="ECO:0000256" key="6">
    <source>
        <dbReference type="ARBA" id="ARBA00023125"/>
    </source>
</evidence>
<evidence type="ECO:0000256" key="8">
    <source>
        <dbReference type="ARBA" id="ARBA00034617"/>
    </source>
</evidence>
<comment type="catalytic activity">
    <reaction evidence="8">
        <text>Couples ATP hydrolysis with the unwinding of duplex DNA by translocating in the 3'-5' direction.</text>
        <dbReference type="EC" id="5.6.2.4"/>
    </reaction>
</comment>
<dbReference type="Proteomes" id="UP000268007">
    <property type="component" value="Unassembled WGS sequence"/>
</dbReference>
<dbReference type="GO" id="GO:0000725">
    <property type="term" value="P:recombinational repair"/>
    <property type="evidence" value="ECO:0007669"/>
    <property type="project" value="TreeGrafter"/>
</dbReference>
<dbReference type="PANTHER" id="PTHR11070:SF2">
    <property type="entry name" value="ATP-DEPENDENT DNA HELICASE SRS2"/>
    <property type="match status" value="1"/>
</dbReference>
<evidence type="ECO:0000259" key="13">
    <source>
        <dbReference type="PROSITE" id="PS51198"/>
    </source>
</evidence>
<dbReference type="PROSITE" id="PS51198">
    <property type="entry name" value="UVRD_HELICASE_ATP_BIND"/>
    <property type="match status" value="1"/>
</dbReference>
<dbReference type="Pfam" id="PF13361">
    <property type="entry name" value="UvrD_C"/>
    <property type="match status" value="2"/>
</dbReference>
<feature type="binding site" evidence="12">
    <location>
        <begin position="35"/>
        <end position="42"/>
    </location>
    <ligand>
        <name>ATP</name>
        <dbReference type="ChEBI" id="CHEBI:30616"/>
    </ligand>
</feature>
<keyword evidence="15" id="KW-1185">Reference proteome</keyword>
<dbReference type="GO" id="GO:0043138">
    <property type="term" value="F:3'-5' DNA helicase activity"/>
    <property type="evidence" value="ECO:0007669"/>
    <property type="project" value="UniProtKB-EC"/>
</dbReference>
<evidence type="ECO:0000256" key="1">
    <source>
        <dbReference type="ARBA" id="ARBA00009922"/>
    </source>
</evidence>
<evidence type="ECO:0000256" key="9">
    <source>
        <dbReference type="ARBA" id="ARBA00034808"/>
    </source>
</evidence>
<sequence length="623" mass="71848">MKAIKTEEWIPADGFELEDNALLVIKLPDNSLVLAGPGAGKTELLAQKASYLLQTNCCKFPTRILAISFKRDAAFNLKERVKLRCGDELSRRFDSITFDSFAKQILDRFRLALPKDYGISADYEIAMKDNETLTYYQNADPDTNYEVRGAAAPITLKNHTADQLPLDKRGATKKLRYGVWQDMLRATPSQLNFKMIMRLAELIINTNPKIKAYLQETYQYVFLDEFQDATDLQYDFFKSCFLGSGSKYTAVGDDKQRIMLWAGALDAVFDDFMKDTGAIRLPLKMNFRCAPRLVKLLNHLTEHLLGKTDFAIPSPKWNEEEGECFVWVFENPEKETEILFKEIKKWIEFDGLKPRDICILVKQKLENYAGGLIRYFNENGIKARDENAFQDLLTQEISLYIINVFYMIFKKKASDSKAITFSFLSNVFTEFEDEQLLRLEVFFHKFIKQLIKDYPQEELDEAKLKTLVNLIVEFAGRDRIRAFYPAYKNSKYLNGIITELTEKLIESYNLTGTIIGALDQLVGNDTIPVMTVHKSKGLEYHTVIFIGLEDGAFWKFQENPNEDKCTFFVALSRAKERVVFTFSKQRPNQYGRMFNQSITNIQVILTELENSGIVKMEEKSLAE</sequence>
<dbReference type="SUPFAM" id="SSF52540">
    <property type="entry name" value="P-loop containing nucleoside triphosphate hydrolases"/>
    <property type="match status" value="1"/>
</dbReference>
<dbReference type="Gene3D" id="1.10.10.160">
    <property type="match status" value="1"/>
</dbReference>
<reference evidence="14 15" key="1">
    <citation type="submission" date="2018-10" db="EMBL/GenBank/DDBJ databases">
        <title>Genomic Encyclopedia of Archaeal and Bacterial Type Strains, Phase II (KMG-II): from individual species to whole genera.</title>
        <authorList>
            <person name="Goeker M."/>
        </authorList>
    </citation>
    <scope>NUCLEOTIDE SEQUENCE [LARGE SCALE GENOMIC DNA]</scope>
    <source>
        <strain evidence="14 15">DSM 18602</strain>
    </source>
</reference>
<dbReference type="Gene3D" id="3.40.50.300">
    <property type="entry name" value="P-loop containing nucleotide triphosphate hydrolases"/>
    <property type="match status" value="3"/>
</dbReference>
<evidence type="ECO:0000256" key="7">
    <source>
        <dbReference type="ARBA" id="ARBA00023235"/>
    </source>
</evidence>
<keyword evidence="6" id="KW-0238">DNA-binding</keyword>
<dbReference type="InterPro" id="IPR014017">
    <property type="entry name" value="DNA_helicase_UvrD-like_C"/>
</dbReference>
<comment type="catalytic activity">
    <reaction evidence="11">
        <text>ATP + H2O = ADP + phosphate + H(+)</text>
        <dbReference type="Rhea" id="RHEA:13065"/>
        <dbReference type="ChEBI" id="CHEBI:15377"/>
        <dbReference type="ChEBI" id="CHEBI:15378"/>
        <dbReference type="ChEBI" id="CHEBI:30616"/>
        <dbReference type="ChEBI" id="CHEBI:43474"/>
        <dbReference type="ChEBI" id="CHEBI:456216"/>
        <dbReference type="EC" id="5.6.2.4"/>
    </reaction>
</comment>
<dbReference type="InterPro" id="IPR013986">
    <property type="entry name" value="DExx_box_DNA_helicase_dom_sf"/>
</dbReference>
<dbReference type="CDD" id="cd17932">
    <property type="entry name" value="DEXQc_UvrD"/>
    <property type="match status" value="1"/>
</dbReference>
<dbReference type="GO" id="GO:0016887">
    <property type="term" value="F:ATP hydrolysis activity"/>
    <property type="evidence" value="ECO:0007669"/>
    <property type="project" value="RHEA"/>
</dbReference>
<dbReference type="InterPro" id="IPR000212">
    <property type="entry name" value="DNA_helicase_UvrD/REP"/>
</dbReference>
<evidence type="ECO:0000256" key="5">
    <source>
        <dbReference type="ARBA" id="ARBA00022840"/>
    </source>
</evidence>
<dbReference type="OrthoDB" id="1100019at2"/>
<gene>
    <name evidence="14" type="ORF">BDD43_4322</name>
</gene>
<dbReference type="AlphaFoldDB" id="A0A495J544"/>
<dbReference type="EC" id="5.6.2.4" evidence="9"/>
<proteinExistence type="inferred from homology"/>
<keyword evidence="7" id="KW-0413">Isomerase</keyword>
<keyword evidence="4 12" id="KW-0347">Helicase</keyword>
<comment type="caution">
    <text evidence="14">The sequence shown here is derived from an EMBL/GenBank/DDBJ whole genome shotgun (WGS) entry which is preliminary data.</text>
</comment>
<evidence type="ECO:0000313" key="15">
    <source>
        <dbReference type="Proteomes" id="UP000268007"/>
    </source>
</evidence>
<comment type="similarity">
    <text evidence="1">Belongs to the helicase family. UvrD subfamily.</text>
</comment>
<evidence type="ECO:0000256" key="10">
    <source>
        <dbReference type="ARBA" id="ARBA00034923"/>
    </source>
</evidence>